<keyword evidence="13 19" id="KW-0472">Membrane</keyword>
<name>A0AAD3D795_9STRA</name>
<dbReference type="EC" id="1.3.1.22" evidence="4"/>
<evidence type="ECO:0000256" key="11">
    <source>
        <dbReference type="ARBA" id="ARBA00023002"/>
    </source>
</evidence>
<feature type="transmembrane region" description="Helical" evidence="19">
    <location>
        <begin position="113"/>
        <end position="132"/>
    </location>
</feature>
<dbReference type="FunFam" id="1.20.120.1630:FF:000002">
    <property type="entry name" value="Steroid 5 alpha-reductase 1"/>
    <property type="match status" value="1"/>
</dbReference>
<comment type="caution">
    <text evidence="21">The sequence shown here is derived from an EMBL/GenBank/DDBJ whole genome shotgun (WGS) entry which is preliminary data.</text>
</comment>
<dbReference type="GO" id="GO:0006694">
    <property type="term" value="P:steroid biosynthetic process"/>
    <property type="evidence" value="ECO:0007669"/>
    <property type="project" value="TreeGrafter"/>
</dbReference>
<feature type="domain" description="3-oxo-5-alpha-steroid 4-dehydrogenase C-terminal" evidence="20">
    <location>
        <begin position="113"/>
        <end position="260"/>
    </location>
</feature>
<evidence type="ECO:0000256" key="14">
    <source>
        <dbReference type="ARBA" id="ARBA00037789"/>
    </source>
</evidence>
<dbReference type="InterPro" id="IPR039357">
    <property type="entry name" value="SRD5A/TECR"/>
</dbReference>
<evidence type="ECO:0000256" key="16">
    <source>
        <dbReference type="ARBA" id="ARBA00041664"/>
    </source>
</evidence>
<evidence type="ECO:0000256" key="15">
    <source>
        <dbReference type="ARBA" id="ARBA00039428"/>
    </source>
</evidence>
<dbReference type="PROSITE" id="PS50244">
    <property type="entry name" value="S5A_REDUCTASE"/>
    <property type="match status" value="1"/>
</dbReference>
<dbReference type="AlphaFoldDB" id="A0AAD3D795"/>
<evidence type="ECO:0000256" key="10">
    <source>
        <dbReference type="ARBA" id="ARBA00022989"/>
    </source>
</evidence>
<comment type="similarity">
    <text evidence="3">Belongs to the steroid 5-alpha reductase family.</text>
</comment>
<comment type="catalytic activity">
    <reaction evidence="18">
        <text>androst-4-ene-3,17-dione + NADPH + H(+) = 5alpha-androstan-3,17-dione + NADP(+)</text>
        <dbReference type="Rhea" id="RHEA:50816"/>
        <dbReference type="ChEBI" id="CHEBI:15378"/>
        <dbReference type="ChEBI" id="CHEBI:15994"/>
        <dbReference type="ChEBI" id="CHEBI:16422"/>
        <dbReference type="ChEBI" id="CHEBI:57783"/>
        <dbReference type="ChEBI" id="CHEBI:58349"/>
    </reaction>
    <physiologicalReaction direction="left-to-right" evidence="18">
        <dbReference type="Rhea" id="RHEA:50817"/>
    </physiologicalReaction>
</comment>
<dbReference type="GO" id="GO:0047751">
    <property type="term" value="F:3-oxo-5-alpha-steroid 4-dehydrogenase (NADP+) activity"/>
    <property type="evidence" value="ECO:0007669"/>
    <property type="project" value="UniProtKB-EC"/>
</dbReference>
<accession>A0AAD3D795</accession>
<dbReference type="Pfam" id="PF02544">
    <property type="entry name" value="Steroid_dh"/>
    <property type="match status" value="1"/>
</dbReference>
<evidence type="ECO:0000256" key="1">
    <source>
        <dbReference type="ARBA" id="ARBA00004477"/>
    </source>
</evidence>
<dbReference type="GO" id="GO:0030154">
    <property type="term" value="P:cell differentiation"/>
    <property type="evidence" value="ECO:0007669"/>
    <property type="project" value="UniProtKB-KW"/>
</dbReference>
<reference evidence="21 22" key="1">
    <citation type="journal article" date="2021" name="Sci. Rep.">
        <title>The genome of the diatom Chaetoceros tenuissimus carries an ancient integrated fragment of an extant virus.</title>
        <authorList>
            <person name="Hongo Y."/>
            <person name="Kimura K."/>
            <person name="Takaki Y."/>
            <person name="Yoshida Y."/>
            <person name="Baba S."/>
            <person name="Kobayashi G."/>
            <person name="Nagasaki K."/>
            <person name="Hano T."/>
            <person name="Tomaru Y."/>
        </authorList>
    </citation>
    <scope>NUCLEOTIDE SEQUENCE [LARGE SCALE GENOMIC DNA]</scope>
    <source>
        <strain evidence="21 22">NIES-3715</strain>
    </source>
</reference>
<keyword evidence="22" id="KW-1185">Reference proteome</keyword>
<evidence type="ECO:0000256" key="12">
    <source>
        <dbReference type="ARBA" id="ARBA00023098"/>
    </source>
</evidence>
<keyword evidence="7" id="KW-0256">Endoplasmic reticulum</keyword>
<organism evidence="21 22">
    <name type="scientific">Chaetoceros tenuissimus</name>
    <dbReference type="NCBI Taxonomy" id="426638"/>
    <lineage>
        <taxon>Eukaryota</taxon>
        <taxon>Sar</taxon>
        <taxon>Stramenopiles</taxon>
        <taxon>Ochrophyta</taxon>
        <taxon>Bacillariophyta</taxon>
        <taxon>Coscinodiscophyceae</taxon>
        <taxon>Chaetocerotophycidae</taxon>
        <taxon>Chaetocerotales</taxon>
        <taxon>Chaetocerotaceae</taxon>
        <taxon>Chaetoceros</taxon>
    </lineage>
</organism>
<keyword evidence="12" id="KW-0443">Lipid metabolism</keyword>
<evidence type="ECO:0000259" key="20">
    <source>
        <dbReference type="Pfam" id="PF02544"/>
    </source>
</evidence>
<evidence type="ECO:0000256" key="17">
    <source>
        <dbReference type="ARBA" id="ARBA00042579"/>
    </source>
</evidence>
<evidence type="ECO:0000256" key="13">
    <source>
        <dbReference type="ARBA" id="ARBA00023136"/>
    </source>
</evidence>
<evidence type="ECO:0000256" key="2">
    <source>
        <dbReference type="ARBA" id="ARBA00004524"/>
    </source>
</evidence>
<keyword evidence="11" id="KW-0560">Oxidoreductase</keyword>
<evidence type="ECO:0000256" key="7">
    <source>
        <dbReference type="ARBA" id="ARBA00022824"/>
    </source>
</evidence>
<protein>
    <recommendedName>
        <fullName evidence="15">3-oxo-5-alpha-steroid 4-dehydrogenase 1</fullName>
        <ecNumber evidence="4">1.3.1.22</ecNumber>
    </recommendedName>
    <alternativeName>
        <fullName evidence="16">SR type 1</fullName>
    </alternativeName>
    <alternativeName>
        <fullName evidence="17">Steroid 5-alpha-reductase 1</fullName>
    </alternativeName>
</protein>
<evidence type="ECO:0000313" key="21">
    <source>
        <dbReference type="EMBL" id="GFH59023.1"/>
    </source>
</evidence>
<dbReference type="InterPro" id="IPR001104">
    <property type="entry name" value="3-oxo-5_a-steroid_4-DH_C"/>
</dbReference>
<evidence type="ECO:0000256" key="8">
    <source>
        <dbReference type="ARBA" id="ARBA00022848"/>
    </source>
</evidence>
<evidence type="ECO:0000313" key="22">
    <source>
        <dbReference type="Proteomes" id="UP001054902"/>
    </source>
</evidence>
<feature type="transmembrane region" description="Helical" evidence="19">
    <location>
        <begin position="16"/>
        <end position="37"/>
    </location>
</feature>
<keyword evidence="10 19" id="KW-1133">Transmembrane helix</keyword>
<keyword evidence="6" id="KW-0221">Differentiation</keyword>
<proteinExistence type="inferred from homology"/>
<dbReference type="Gene3D" id="1.20.120.1630">
    <property type="match status" value="1"/>
</dbReference>
<evidence type="ECO:0000256" key="3">
    <source>
        <dbReference type="ARBA" id="ARBA00007742"/>
    </source>
</evidence>
<comment type="subcellular location">
    <subcellularLocation>
        <location evidence="1">Endoplasmic reticulum membrane</location>
        <topology evidence="1">Multi-pass membrane protein</topology>
    </subcellularLocation>
    <subcellularLocation>
        <location evidence="2">Microsome membrane</location>
    </subcellularLocation>
</comment>
<dbReference type="EMBL" id="BLLK01000062">
    <property type="protein sequence ID" value="GFH59023.1"/>
    <property type="molecule type" value="Genomic_DNA"/>
</dbReference>
<gene>
    <name evidence="21" type="ORF">CTEN210_15499</name>
</gene>
<dbReference type="GO" id="GO:0005789">
    <property type="term" value="C:endoplasmic reticulum membrane"/>
    <property type="evidence" value="ECO:0007669"/>
    <property type="project" value="UniProtKB-SubCell"/>
</dbReference>
<keyword evidence="5 19" id="KW-0812">Transmembrane</keyword>
<dbReference type="Proteomes" id="UP001054902">
    <property type="component" value="Unassembled WGS sequence"/>
</dbReference>
<keyword evidence="9" id="KW-0521">NADP</keyword>
<dbReference type="InterPro" id="IPR016636">
    <property type="entry name" value="3-oxo-5-alpha-steroid_4-DH"/>
</dbReference>
<evidence type="ECO:0000256" key="18">
    <source>
        <dbReference type="ARBA" id="ARBA00049166"/>
    </source>
</evidence>
<evidence type="ECO:0000256" key="6">
    <source>
        <dbReference type="ARBA" id="ARBA00022782"/>
    </source>
</evidence>
<evidence type="ECO:0000256" key="19">
    <source>
        <dbReference type="SAM" id="Phobius"/>
    </source>
</evidence>
<dbReference type="PIRSF" id="PIRSF015596">
    <property type="entry name" value="5_alpha-SR2"/>
    <property type="match status" value="1"/>
</dbReference>
<feature type="transmembrane region" description="Helical" evidence="19">
    <location>
        <begin position="49"/>
        <end position="71"/>
    </location>
</feature>
<keyword evidence="8" id="KW-0492">Microsome</keyword>
<evidence type="ECO:0000256" key="9">
    <source>
        <dbReference type="ARBA" id="ARBA00022857"/>
    </source>
</evidence>
<sequence length="261" mass="29610">MVMNIFSKANHEKTGLGLLAVSPPLYILLTFGVVAPFGKHSSNKWGPCINAKLAWFLFECPNLIWSVYAYLTRDEYVFSSSPANCILLSLFCIHYINRAVIYPMRISEASQPVNLAVLTSAISFCTVNGYLQGLEYCQFRVYSKNYISSPKFIIGCILRCTGFVLNLQADSILRRLRNTPPKAQYKIPNGGLFRYTSCANFSGEIIEWFGYALASNSLSGWAFFAWVCANLIPRGVSHHKWYLDKFEDYPKDRWAVIPFIV</sequence>
<comment type="function">
    <text evidence="14">Converts testosterone into 5-alpha-dihydrotestosterone and progesterone or corticosterone into their corresponding 5-alpha-3-oxosteroids. It plays a central role in sexual differentiation and androgen physiology.</text>
</comment>
<dbReference type="PANTHER" id="PTHR10556">
    <property type="entry name" value="3-OXO-5-ALPHA-STEROID 4-DEHYDROGENASE"/>
    <property type="match status" value="1"/>
</dbReference>
<evidence type="ECO:0000256" key="5">
    <source>
        <dbReference type="ARBA" id="ARBA00022692"/>
    </source>
</evidence>
<feature type="transmembrane region" description="Helical" evidence="19">
    <location>
        <begin position="77"/>
        <end position="101"/>
    </location>
</feature>
<evidence type="ECO:0000256" key="4">
    <source>
        <dbReference type="ARBA" id="ARBA00012049"/>
    </source>
</evidence>
<dbReference type="PANTHER" id="PTHR10556:SF57">
    <property type="entry name" value="3-OXO-5-ALPHA-STEROID 4-DEHYDROGENASE 1"/>
    <property type="match status" value="1"/>
</dbReference>